<evidence type="ECO:0000256" key="8">
    <source>
        <dbReference type="SAM" id="Phobius"/>
    </source>
</evidence>
<dbReference type="AlphaFoldDB" id="A0AAN6Y5P0"/>
<comment type="caution">
    <text evidence="9">The sequence shown here is derived from an EMBL/GenBank/DDBJ whole genome shotgun (WGS) entry which is preliminary data.</text>
</comment>
<evidence type="ECO:0000256" key="5">
    <source>
        <dbReference type="ARBA" id="ARBA00022692"/>
    </source>
</evidence>
<evidence type="ECO:0000256" key="1">
    <source>
        <dbReference type="ARBA" id="ARBA00004429"/>
    </source>
</evidence>
<keyword evidence="6 8" id="KW-1133">Transmembrane helix</keyword>
<feature type="transmembrane region" description="Helical" evidence="8">
    <location>
        <begin position="163"/>
        <end position="182"/>
    </location>
</feature>
<keyword evidence="7 8" id="KW-0472">Membrane</keyword>
<feature type="transmembrane region" description="Helical" evidence="8">
    <location>
        <begin position="135"/>
        <end position="157"/>
    </location>
</feature>
<organism evidence="9 10">
    <name type="scientific">Rhypophila decipiens</name>
    <dbReference type="NCBI Taxonomy" id="261697"/>
    <lineage>
        <taxon>Eukaryota</taxon>
        <taxon>Fungi</taxon>
        <taxon>Dikarya</taxon>
        <taxon>Ascomycota</taxon>
        <taxon>Pezizomycotina</taxon>
        <taxon>Sordariomycetes</taxon>
        <taxon>Sordariomycetidae</taxon>
        <taxon>Sordariales</taxon>
        <taxon>Naviculisporaceae</taxon>
        <taxon>Rhypophila</taxon>
    </lineage>
</organism>
<keyword evidence="3" id="KW-1003">Cell membrane</keyword>
<keyword evidence="5 8" id="KW-0812">Transmembrane</keyword>
<dbReference type="Proteomes" id="UP001301769">
    <property type="component" value="Unassembled WGS sequence"/>
</dbReference>
<keyword evidence="10" id="KW-1185">Reference proteome</keyword>
<evidence type="ECO:0008006" key="11">
    <source>
        <dbReference type="Google" id="ProtNLM"/>
    </source>
</evidence>
<dbReference type="PANTHER" id="PTHR30574">
    <property type="entry name" value="INNER MEMBRANE PROTEIN YEDE"/>
    <property type="match status" value="1"/>
</dbReference>
<reference evidence="9" key="1">
    <citation type="journal article" date="2023" name="Mol. Phylogenet. Evol.">
        <title>Genome-scale phylogeny and comparative genomics of the fungal order Sordariales.</title>
        <authorList>
            <person name="Hensen N."/>
            <person name="Bonometti L."/>
            <person name="Westerberg I."/>
            <person name="Brannstrom I.O."/>
            <person name="Guillou S."/>
            <person name="Cros-Aarteil S."/>
            <person name="Calhoun S."/>
            <person name="Haridas S."/>
            <person name="Kuo A."/>
            <person name="Mondo S."/>
            <person name="Pangilinan J."/>
            <person name="Riley R."/>
            <person name="LaButti K."/>
            <person name="Andreopoulos B."/>
            <person name="Lipzen A."/>
            <person name="Chen C."/>
            <person name="Yan M."/>
            <person name="Daum C."/>
            <person name="Ng V."/>
            <person name="Clum A."/>
            <person name="Steindorff A."/>
            <person name="Ohm R.A."/>
            <person name="Martin F."/>
            <person name="Silar P."/>
            <person name="Natvig D.O."/>
            <person name="Lalanne C."/>
            <person name="Gautier V."/>
            <person name="Ament-Velasquez S.L."/>
            <person name="Kruys A."/>
            <person name="Hutchinson M.I."/>
            <person name="Powell A.J."/>
            <person name="Barry K."/>
            <person name="Miller A.N."/>
            <person name="Grigoriev I.V."/>
            <person name="Debuchy R."/>
            <person name="Gladieux P."/>
            <person name="Hiltunen Thoren M."/>
            <person name="Johannesson H."/>
        </authorList>
    </citation>
    <scope>NUCLEOTIDE SEQUENCE</scope>
    <source>
        <strain evidence="9">PSN293</strain>
    </source>
</reference>
<feature type="transmembrane region" description="Helical" evidence="8">
    <location>
        <begin position="85"/>
        <end position="104"/>
    </location>
</feature>
<sequence length="301" mass="30874">MSFAPSWRKPMVKTATDVYTGNSSLVAAVQRTGIANLHPRSYSSIGLFARYDGNIVGGLLLGAGMMLAGACPGTVLAQVGVGVRSGYYALGGAALGGIAFIRYIQPHMTSCAKQSPAPKGEIRTVHEGLGVPRSVVFLAFEAVCASVIAATAVYTTVGPEAKISPILGGLLITSAQLISVLLRGSLIGTSTSFEEIGHWFWDLFKGDLLPKKYTNLLFVAAMSAGAYLTSKVFPALGEVSELAVSPFSATLGGFLMIIGARMAGGCTSGHGLSGISLLSISSFLSIGACFVGGGLMGLLLG</sequence>
<accession>A0AAN6Y5P0</accession>
<evidence type="ECO:0000313" key="10">
    <source>
        <dbReference type="Proteomes" id="UP001301769"/>
    </source>
</evidence>
<evidence type="ECO:0000256" key="6">
    <source>
        <dbReference type="ARBA" id="ARBA00022989"/>
    </source>
</evidence>
<comment type="subcellular location">
    <subcellularLocation>
        <location evidence="1">Cell inner membrane</location>
        <topology evidence="1">Multi-pass membrane protein</topology>
    </subcellularLocation>
</comment>
<dbReference type="GO" id="GO:0005886">
    <property type="term" value="C:plasma membrane"/>
    <property type="evidence" value="ECO:0007669"/>
    <property type="project" value="UniProtKB-SubCell"/>
</dbReference>
<protein>
    <recommendedName>
        <fullName evidence="11">Sulphur transport domain-containing protein</fullName>
    </recommendedName>
</protein>
<evidence type="ECO:0000256" key="3">
    <source>
        <dbReference type="ARBA" id="ARBA00022475"/>
    </source>
</evidence>
<reference evidence="9" key="2">
    <citation type="submission" date="2023-05" db="EMBL/GenBank/DDBJ databases">
        <authorList>
            <consortium name="Lawrence Berkeley National Laboratory"/>
            <person name="Steindorff A."/>
            <person name="Hensen N."/>
            <person name="Bonometti L."/>
            <person name="Westerberg I."/>
            <person name="Brannstrom I.O."/>
            <person name="Guillou S."/>
            <person name="Cros-Aarteil S."/>
            <person name="Calhoun S."/>
            <person name="Haridas S."/>
            <person name="Kuo A."/>
            <person name="Mondo S."/>
            <person name="Pangilinan J."/>
            <person name="Riley R."/>
            <person name="Labutti K."/>
            <person name="Andreopoulos B."/>
            <person name="Lipzen A."/>
            <person name="Chen C."/>
            <person name="Yanf M."/>
            <person name="Daum C."/>
            <person name="Ng V."/>
            <person name="Clum A."/>
            <person name="Ohm R."/>
            <person name="Martin F."/>
            <person name="Silar P."/>
            <person name="Natvig D."/>
            <person name="Lalanne C."/>
            <person name="Gautier V."/>
            <person name="Ament-Velasquez S.L."/>
            <person name="Kruys A."/>
            <person name="Hutchinson M.I."/>
            <person name="Powell A.J."/>
            <person name="Barry K."/>
            <person name="Miller A.N."/>
            <person name="Grigoriev I.V."/>
            <person name="Debuchy R."/>
            <person name="Gladieux P."/>
            <person name="Thoren M.H."/>
            <person name="Johannesson H."/>
        </authorList>
    </citation>
    <scope>NUCLEOTIDE SEQUENCE</scope>
    <source>
        <strain evidence="9">PSN293</strain>
    </source>
</reference>
<evidence type="ECO:0000256" key="2">
    <source>
        <dbReference type="ARBA" id="ARBA00022448"/>
    </source>
</evidence>
<feature type="transmembrane region" description="Helical" evidence="8">
    <location>
        <begin position="275"/>
        <end position="300"/>
    </location>
</feature>
<evidence type="ECO:0000256" key="7">
    <source>
        <dbReference type="ARBA" id="ARBA00023136"/>
    </source>
</evidence>
<keyword evidence="4" id="KW-0997">Cell inner membrane</keyword>
<evidence type="ECO:0000313" key="9">
    <source>
        <dbReference type="EMBL" id="KAK4209862.1"/>
    </source>
</evidence>
<dbReference type="InterPro" id="IPR007272">
    <property type="entry name" value="Sulf_transp_TsuA/YedE"/>
</dbReference>
<dbReference type="Pfam" id="PF04143">
    <property type="entry name" value="Sulf_transp"/>
    <property type="match status" value="1"/>
</dbReference>
<feature type="transmembrane region" description="Helical" evidence="8">
    <location>
        <begin position="213"/>
        <end position="230"/>
    </location>
</feature>
<dbReference type="EMBL" id="MU858192">
    <property type="protein sequence ID" value="KAK4209862.1"/>
    <property type="molecule type" value="Genomic_DNA"/>
</dbReference>
<feature type="transmembrane region" description="Helical" evidence="8">
    <location>
        <begin position="242"/>
        <end position="263"/>
    </location>
</feature>
<feature type="transmembrane region" description="Helical" evidence="8">
    <location>
        <begin position="55"/>
        <end position="79"/>
    </location>
</feature>
<dbReference type="PANTHER" id="PTHR30574:SF1">
    <property type="entry name" value="SULPHUR TRANSPORT DOMAIN-CONTAINING PROTEIN"/>
    <property type="match status" value="1"/>
</dbReference>
<gene>
    <name evidence="9" type="ORF">QBC37DRAFT_429773</name>
</gene>
<keyword evidence="2" id="KW-0813">Transport</keyword>
<evidence type="ECO:0000256" key="4">
    <source>
        <dbReference type="ARBA" id="ARBA00022519"/>
    </source>
</evidence>
<proteinExistence type="predicted"/>
<name>A0AAN6Y5P0_9PEZI</name>